<dbReference type="PANTHER" id="PTHR46300">
    <property type="entry name" value="P450, PUTATIVE (EUROFUNG)-RELATED-RELATED"/>
    <property type="match status" value="1"/>
</dbReference>
<protein>
    <recommendedName>
        <fullName evidence="16">Cytochrome P450</fullName>
    </recommendedName>
</protein>
<dbReference type="InterPro" id="IPR050364">
    <property type="entry name" value="Cytochrome_P450_fung"/>
</dbReference>
<sequence length="518" mass="57907">MTVSTPFLVKQAHECSPWVVSATLLTRKSRGPLPPGPPGIPILGNILPVKDPWETIRQYSLQYGPLVRLRVLTHDIVTVNTLETATELFDKRAAIYSARDSIKMAVMAGIDNGVTFEPDPARQRLARRLVATGVGPVEITKYKGRLREHVTKFLGHLLRTPDKFLDHIRDFPIAVMLDMVYGYESVSGNDAFVLNAAEHAETFSRATVMSEFLVNWIPLLEYVPSWVPGAGFKKIAARWKKLSLRFREEALQYVSRSMANGTARPSVISKALESSDYPRDMVGNVGTQLVSGGADTNIGTISTFILLMVLHPEIQKRAQAEIDAVMGPDALPEYADRSRLPFVQAMIRETFRYRPPAPMTDLNWRHEATRNTTQDDIYEGQFIPKGMNLLINLWAILYNEEIFPEPNAFKPDRWLLNPGLTAQCDPLDIVFGFGRRECSGKNLAQEMVFTAISNILALFDISKAQDHNGNVITPAAEFTSGSITAPLPFKCSIKPRSQRTRQHLENILLALGQDHARS</sequence>
<dbReference type="InterPro" id="IPR001128">
    <property type="entry name" value="Cyt_P450"/>
</dbReference>
<comment type="caution">
    <text evidence="14">The sequence shown here is derived from an EMBL/GenBank/DDBJ whole genome shotgun (WGS) entry which is preliminary data.</text>
</comment>
<evidence type="ECO:0008006" key="16">
    <source>
        <dbReference type="Google" id="ProtNLM"/>
    </source>
</evidence>
<dbReference type="OrthoDB" id="1055148at2759"/>
<dbReference type="STRING" id="92696.A0A4R0R0T6"/>
<name>A0A4R0R0T6_9APHY</name>
<proteinExistence type="inferred from homology"/>
<evidence type="ECO:0000256" key="1">
    <source>
        <dbReference type="ARBA" id="ARBA00001971"/>
    </source>
</evidence>
<dbReference type="PRINTS" id="PR00463">
    <property type="entry name" value="EP450I"/>
</dbReference>
<evidence type="ECO:0000256" key="7">
    <source>
        <dbReference type="ARBA" id="ARBA00022723"/>
    </source>
</evidence>
<keyword evidence="8" id="KW-1133">Transmembrane helix</keyword>
<dbReference type="Pfam" id="PF00067">
    <property type="entry name" value="p450"/>
    <property type="match status" value="1"/>
</dbReference>
<evidence type="ECO:0000256" key="5">
    <source>
        <dbReference type="ARBA" id="ARBA00022617"/>
    </source>
</evidence>
<evidence type="ECO:0000256" key="4">
    <source>
        <dbReference type="ARBA" id="ARBA00010617"/>
    </source>
</evidence>
<comment type="subcellular location">
    <subcellularLocation>
        <location evidence="2">Membrane</location>
        <topology evidence="2">Single-pass membrane protein</topology>
    </subcellularLocation>
</comment>
<comment type="pathway">
    <text evidence="3">Secondary metabolite biosynthesis.</text>
</comment>
<dbReference type="PRINTS" id="PR00385">
    <property type="entry name" value="P450"/>
</dbReference>
<dbReference type="GO" id="GO:0016020">
    <property type="term" value="C:membrane"/>
    <property type="evidence" value="ECO:0007669"/>
    <property type="project" value="UniProtKB-SubCell"/>
</dbReference>
<evidence type="ECO:0000256" key="12">
    <source>
        <dbReference type="ARBA" id="ARBA00023136"/>
    </source>
</evidence>
<evidence type="ECO:0000256" key="13">
    <source>
        <dbReference type="PIRSR" id="PIRSR602401-1"/>
    </source>
</evidence>
<dbReference type="InterPro" id="IPR036396">
    <property type="entry name" value="Cyt_P450_sf"/>
</dbReference>
<evidence type="ECO:0000256" key="3">
    <source>
        <dbReference type="ARBA" id="ARBA00005179"/>
    </source>
</evidence>
<dbReference type="GO" id="GO:0020037">
    <property type="term" value="F:heme binding"/>
    <property type="evidence" value="ECO:0007669"/>
    <property type="project" value="InterPro"/>
</dbReference>
<evidence type="ECO:0000256" key="9">
    <source>
        <dbReference type="ARBA" id="ARBA00023002"/>
    </source>
</evidence>
<dbReference type="GO" id="GO:0016705">
    <property type="term" value="F:oxidoreductase activity, acting on paired donors, with incorporation or reduction of molecular oxygen"/>
    <property type="evidence" value="ECO:0007669"/>
    <property type="project" value="InterPro"/>
</dbReference>
<comment type="cofactor">
    <cofactor evidence="1 13">
        <name>heme</name>
        <dbReference type="ChEBI" id="CHEBI:30413"/>
    </cofactor>
</comment>
<comment type="similarity">
    <text evidence="4">Belongs to the cytochrome P450 family.</text>
</comment>
<dbReference type="Gene3D" id="1.10.630.10">
    <property type="entry name" value="Cytochrome P450"/>
    <property type="match status" value="1"/>
</dbReference>
<evidence type="ECO:0000313" key="14">
    <source>
        <dbReference type="EMBL" id="TCD60372.1"/>
    </source>
</evidence>
<keyword evidence="7 13" id="KW-0479">Metal-binding</keyword>
<dbReference type="GO" id="GO:0005506">
    <property type="term" value="F:iron ion binding"/>
    <property type="evidence" value="ECO:0007669"/>
    <property type="project" value="InterPro"/>
</dbReference>
<keyword evidence="11" id="KW-0503">Monooxygenase</keyword>
<evidence type="ECO:0000256" key="10">
    <source>
        <dbReference type="ARBA" id="ARBA00023004"/>
    </source>
</evidence>
<keyword evidence="6" id="KW-0812">Transmembrane</keyword>
<dbReference type="InterPro" id="IPR002401">
    <property type="entry name" value="Cyt_P450_E_grp-I"/>
</dbReference>
<evidence type="ECO:0000256" key="6">
    <source>
        <dbReference type="ARBA" id="ARBA00022692"/>
    </source>
</evidence>
<keyword evidence="12" id="KW-0472">Membrane</keyword>
<dbReference type="Proteomes" id="UP000292702">
    <property type="component" value="Unassembled WGS sequence"/>
</dbReference>
<reference evidence="14 15" key="1">
    <citation type="submission" date="2018-11" db="EMBL/GenBank/DDBJ databases">
        <title>Genome assembly of Steccherinum ochraceum LE-BIN_3174, the white-rot fungus of the Steccherinaceae family (The Residual Polyporoid clade, Polyporales, Basidiomycota).</title>
        <authorList>
            <person name="Fedorova T.V."/>
            <person name="Glazunova O.A."/>
            <person name="Landesman E.O."/>
            <person name="Moiseenko K.V."/>
            <person name="Psurtseva N.V."/>
            <person name="Savinova O.S."/>
            <person name="Shakhova N.V."/>
            <person name="Tyazhelova T.V."/>
            <person name="Vasina D.V."/>
        </authorList>
    </citation>
    <scope>NUCLEOTIDE SEQUENCE [LARGE SCALE GENOMIC DNA]</scope>
    <source>
        <strain evidence="14 15">LE-BIN_3174</strain>
    </source>
</reference>
<accession>A0A4R0R0T6</accession>
<dbReference type="EMBL" id="RWJN01000609">
    <property type="protein sequence ID" value="TCD60372.1"/>
    <property type="molecule type" value="Genomic_DNA"/>
</dbReference>
<dbReference type="AlphaFoldDB" id="A0A4R0R0T6"/>
<dbReference type="PANTHER" id="PTHR46300:SF7">
    <property type="entry name" value="P450, PUTATIVE (EUROFUNG)-RELATED"/>
    <property type="match status" value="1"/>
</dbReference>
<gene>
    <name evidence="14" type="ORF">EIP91_010263</name>
</gene>
<keyword evidence="10 13" id="KW-0408">Iron</keyword>
<dbReference type="GO" id="GO:0004497">
    <property type="term" value="F:monooxygenase activity"/>
    <property type="evidence" value="ECO:0007669"/>
    <property type="project" value="UniProtKB-KW"/>
</dbReference>
<evidence type="ECO:0000313" key="15">
    <source>
        <dbReference type="Proteomes" id="UP000292702"/>
    </source>
</evidence>
<keyword evidence="5 13" id="KW-0349">Heme</keyword>
<organism evidence="14 15">
    <name type="scientific">Steccherinum ochraceum</name>
    <dbReference type="NCBI Taxonomy" id="92696"/>
    <lineage>
        <taxon>Eukaryota</taxon>
        <taxon>Fungi</taxon>
        <taxon>Dikarya</taxon>
        <taxon>Basidiomycota</taxon>
        <taxon>Agaricomycotina</taxon>
        <taxon>Agaricomycetes</taxon>
        <taxon>Polyporales</taxon>
        <taxon>Steccherinaceae</taxon>
        <taxon>Steccherinum</taxon>
    </lineage>
</organism>
<keyword evidence="15" id="KW-1185">Reference proteome</keyword>
<evidence type="ECO:0000256" key="11">
    <source>
        <dbReference type="ARBA" id="ARBA00023033"/>
    </source>
</evidence>
<evidence type="ECO:0000256" key="2">
    <source>
        <dbReference type="ARBA" id="ARBA00004167"/>
    </source>
</evidence>
<keyword evidence="9" id="KW-0560">Oxidoreductase</keyword>
<dbReference type="SUPFAM" id="SSF48264">
    <property type="entry name" value="Cytochrome P450"/>
    <property type="match status" value="1"/>
</dbReference>
<feature type="binding site" description="axial binding residue" evidence="13">
    <location>
        <position position="438"/>
    </location>
    <ligand>
        <name>heme</name>
        <dbReference type="ChEBI" id="CHEBI:30413"/>
    </ligand>
    <ligandPart>
        <name>Fe</name>
        <dbReference type="ChEBI" id="CHEBI:18248"/>
    </ligandPart>
</feature>
<dbReference type="CDD" id="cd11065">
    <property type="entry name" value="CYP64-like"/>
    <property type="match status" value="1"/>
</dbReference>
<evidence type="ECO:0000256" key="8">
    <source>
        <dbReference type="ARBA" id="ARBA00022989"/>
    </source>
</evidence>